<evidence type="ECO:0000259" key="6">
    <source>
        <dbReference type="PROSITE" id="PS51935"/>
    </source>
</evidence>
<feature type="domain" description="NlpC/P60" evidence="6">
    <location>
        <begin position="113"/>
        <end position="236"/>
    </location>
</feature>
<keyword evidence="2" id="KW-0645">Protease</keyword>
<dbReference type="InterPro" id="IPR000064">
    <property type="entry name" value="NLP_P60_dom"/>
</dbReference>
<name>A0A6S6TG69_9GAMM</name>
<dbReference type="PROSITE" id="PS51935">
    <property type="entry name" value="NLPC_P60"/>
    <property type="match status" value="1"/>
</dbReference>
<protein>
    <recommendedName>
        <fullName evidence="6">NlpC/P60 domain-containing protein</fullName>
    </recommendedName>
</protein>
<keyword evidence="5" id="KW-0732">Signal</keyword>
<organism evidence="7">
    <name type="scientific">uncultured Thiotrichaceae bacterium</name>
    <dbReference type="NCBI Taxonomy" id="298394"/>
    <lineage>
        <taxon>Bacteria</taxon>
        <taxon>Pseudomonadati</taxon>
        <taxon>Pseudomonadota</taxon>
        <taxon>Gammaproteobacteria</taxon>
        <taxon>Thiotrichales</taxon>
        <taxon>Thiotrichaceae</taxon>
        <taxon>environmental samples</taxon>
    </lineage>
</organism>
<dbReference type="EMBL" id="CACVAV010000250">
    <property type="protein sequence ID" value="CAA6815447.1"/>
    <property type="molecule type" value="Genomic_DNA"/>
</dbReference>
<proteinExistence type="inferred from homology"/>
<evidence type="ECO:0000256" key="1">
    <source>
        <dbReference type="ARBA" id="ARBA00007074"/>
    </source>
</evidence>
<evidence type="ECO:0000256" key="3">
    <source>
        <dbReference type="ARBA" id="ARBA00022801"/>
    </source>
</evidence>
<evidence type="ECO:0000256" key="2">
    <source>
        <dbReference type="ARBA" id="ARBA00022670"/>
    </source>
</evidence>
<dbReference type="Gene3D" id="3.90.1720.10">
    <property type="entry name" value="endopeptidase domain like (from Nostoc punctiforme)"/>
    <property type="match status" value="1"/>
</dbReference>
<dbReference type="InterPro" id="IPR051202">
    <property type="entry name" value="Peptidase_C40"/>
</dbReference>
<dbReference type="PANTHER" id="PTHR47053">
    <property type="entry name" value="MUREIN DD-ENDOPEPTIDASE MEPH-RELATED"/>
    <property type="match status" value="1"/>
</dbReference>
<dbReference type="SUPFAM" id="SSF54001">
    <property type="entry name" value="Cysteine proteinases"/>
    <property type="match status" value="1"/>
</dbReference>
<feature type="signal peptide" evidence="5">
    <location>
        <begin position="1"/>
        <end position="28"/>
    </location>
</feature>
<evidence type="ECO:0000256" key="4">
    <source>
        <dbReference type="ARBA" id="ARBA00022807"/>
    </source>
</evidence>
<accession>A0A6S6TG69</accession>
<reference evidence="7" key="1">
    <citation type="submission" date="2020-01" db="EMBL/GenBank/DDBJ databases">
        <authorList>
            <person name="Meier V. D."/>
            <person name="Meier V D."/>
        </authorList>
    </citation>
    <scope>NUCLEOTIDE SEQUENCE</scope>
    <source>
        <strain evidence="7">HLG_WM_MAG_08</strain>
    </source>
</reference>
<dbReference type="GO" id="GO:0008234">
    <property type="term" value="F:cysteine-type peptidase activity"/>
    <property type="evidence" value="ECO:0007669"/>
    <property type="project" value="UniProtKB-KW"/>
</dbReference>
<feature type="chain" id="PRO_5028213682" description="NlpC/P60 domain-containing protein" evidence="5">
    <location>
        <begin position="29"/>
        <end position="237"/>
    </location>
</feature>
<dbReference type="GO" id="GO:0006508">
    <property type="term" value="P:proteolysis"/>
    <property type="evidence" value="ECO:0007669"/>
    <property type="project" value="UniProtKB-KW"/>
</dbReference>
<comment type="similarity">
    <text evidence="1">Belongs to the peptidase C40 family.</text>
</comment>
<dbReference type="Pfam" id="PF00877">
    <property type="entry name" value="NLPC_P60"/>
    <property type="match status" value="1"/>
</dbReference>
<evidence type="ECO:0000256" key="5">
    <source>
        <dbReference type="SAM" id="SignalP"/>
    </source>
</evidence>
<dbReference type="AlphaFoldDB" id="A0A6S6TG69"/>
<dbReference type="PANTHER" id="PTHR47053:SF1">
    <property type="entry name" value="MUREIN DD-ENDOPEPTIDASE MEPH-RELATED"/>
    <property type="match status" value="1"/>
</dbReference>
<keyword evidence="3" id="KW-0378">Hydrolase</keyword>
<sequence>MLSKQKKTMSISALTALVTISLASTASAEYGYYQGNSQQQINYQQASYQPQGYRNNNYNNPPEVLPYIPFNNAPMGGQNIFQPAPQHINPIYQPQVNHYQPAPQQRQARPGLSAERQRVIAAAKRQMGIKYRWGGNTPREGFDCSGFTKYALKGSGASIPRTAAQQSKASRTISRSSLRPGDMIFFKTKGSKVNHVGIYLGNGDFIHAASGGGRVMTDNLSKNYWQKRLHKYGTFLS</sequence>
<dbReference type="InterPro" id="IPR038765">
    <property type="entry name" value="Papain-like_cys_pep_sf"/>
</dbReference>
<keyword evidence="4" id="KW-0788">Thiol protease</keyword>
<evidence type="ECO:0000313" key="7">
    <source>
        <dbReference type="EMBL" id="CAA6815447.1"/>
    </source>
</evidence>
<gene>
    <name evidence="7" type="ORF">HELGO_WM45106</name>
</gene>